<evidence type="ECO:0000256" key="9">
    <source>
        <dbReference type="ARBA" id="ARBA00023136"/>
    </source>
</evidence>
<feature type="transmembrane region" description="Helical" evidence="11">
    <location>
        <begin position="91"/>
        <end position="108"/>
    </location>
</feature>
<dbReference type="EMBL" id="RXIC02000020">
    <property type="protein sequence ID" value="KAB1224051.1"/>
    <property type="molecule type" value="Genomic_DNA"/>
</dbReference>
<feature type="transmembrane region" description="Helical" evidence="11">
    <location>
        <begin position="346"/>
        <end position="372"/>
    </location>
</feature>
<dbReference type="GO" id="GO:0006885">
    <property type="term" value="P:regulation of pH"/>
    <property type="evidence" value="ECO:0007669"/>
    <property type="project" value="UniProtKB-ARBA"/>
</dbReference>
<dbReference type="AlphaFoldDB" id="A0A6A1WFQ3"/>
<evidence type="ECO:0000313" key="15">
    <source>
        <dbReference type="EMBL" id="KAB1224051.1"/>
    </source>
</evidence>
<dbReference type="OrthoDB" id="2687058at2759"/>
<dbReference type="Pfam" id="PF00999">
    <property type="entry name" value="Na_H_Exchanger"/>
    <property type="match status" value="1"/>
</dbReference>
<proteinExistence type="inferred from homology"/>
<feature type="transmembrane region" description="Helical" evidence="11">
    <location>
        <begin position="120"/>
        <end position="142"/>
    </location>
</feature>
<feature type="transmembrane region" description="Helical" evidence="11">
    <location>
        <begin position="267"/>
        <end position="297"/>
    </location>
</feature>
<evidence type="ECO:0000256" key="2">
    <source>
        <dbReference type="ARBA" id="ARBA00022448"/>
    </source>
</evidence>
<keyword evidence="9 11" id="KW-0472">Membrane</keyword>
<keyword evidence="6" id="KW-0630">Potassium</keyword>
<dbReference type="Gene3D" id="3.40.50.12370">
    <property type="match status" value="1"/>
</dbReference>
<dbReference type="PANTHER" id="PTHR32468:SF0">
    <property type="entry name" value="K(+)_H(+) ANTIPORTER 1"/>
    <property type="match status" value="1"/>
</dbReference>
<dbReference type="InterPro" id="IPR057290">
    <property type="entry name" value="CHX17_C"/>
</dbReference>
<feature type="transmembrane region" description="Helical" evidence="11">
    <location>
        <begin position="154"/>
        <end position="178"/>
    </location>
</feature>
<keyword evidence="8" id="KW-0406">Ion transport</keyword>
<feature type="domain" description="Cation/H(+) antiporter C-terminal" evidence="14">
    <location>
        <begin position="637"/>
        <end position="802"/>
    </location>
</feature>
<dbReference type="GO" id="GO:0015297">
    <property type="term" value="F:antiporter activity"/>
    <property type="evidence" value="ECO:0007669"/>
    <property type="project" value="UniProtKB-KW"/>
</dbReference>
<protein>
    <submittedName>
        <fullName evidence="15">Cation/H(+) antiporter 20</fullName>
    </submittedName>
</protein>
<evidence type="ECO:0000256" key="3">
    <source>
        <dbReference type="ARBA" id="ARBA00022449"/>
    </source>
</evidence>
<sequence length="841" mass="91022">MTVNITSIKTSSNGAWQGDNPLDYAFPLLIVQATLIIAVSRFLAFLLKPLRQPKVIAEIVGGILLGPSTLGRNKHYLNRIFPSWSTPILESVASIGLLFFLFLVGLELDLSSVRRSGKRAFGIAAAGISLPFICGIGVAYVLRKSIDGADKVGYGQFLVFMGVALSITAFPVLARILAELKLLTTQLGETAMAAAAFNDVAAWILLALAVALAGDGDGGGHKSPLISIWVLLSGAAFVAFMLLVIAPAMKWVARRCSPQHDVVDEAYICLTLTGVLVSGFMTDLIGIHSIFGAFVFGLTIPKGGEFADRLIERIEDFVTSLLLPLYFASSGLKTDVAQIRGAKSWGLLALVISTACAGKILGTFAVALMFMMPVRESLTLGVLMNTKGLVELIVLNIGKEKKVLNDEMFAILVLMALFTTFITTPTVMAIYKPARGMSTRTHRKLRDLATSPESKDELRILACVHGPGNVPSLITLVESIRSTKSSLLKLFVMHLVELTERSSSILMVQRARRNGFPFFNRVRRGESHDRVAGAFQAYSQLGRVRVRPTTAISALSTMHEDICHVAKDKGVTMIILPFHKQWRGESNEIEENVGHGWRGVTQRVLKNAPCSVAVLVDRGFGNGAQTPGPTGTVAQRVCVIFFGGPDDREALELGGRMAEHPVVKVTVIRFVEKEGKESDGVTLRLSLPGSCSEENYSFSTAKMNREKEKELDETAVAEFRSKWEERADYSEKAASNIVEGVLTIGRSGIYDLIVVGKGRFPSTMVASLAERPAEHAELGPIGDMLTSAGNGIVSSVLVIQQHDVAHAEEAPVSKVVNTEYEKYAADASTSSTVREVPRDFV</sequence>
<organism evidence="15 16">
    <name type="scientific">Morella rubra</name>
    <name type="common">Chinese bayberry</name>
    <dbReference type="NCBI Taxonomy" id="262757"/>
    <lineage>
        <taxon>Eukaryota</taxon>
        <taxon>Viridiplantae</taxon>
        <taxon>Streptophyta</taxon>
        <taxon>Embryophyta</taxon>
        <taxon>Tracheophyta</taxon>
        <taxon>Spermatophyta</taxon>
        <taxon>Magnoliopsida</taxon>
        <taxon>eudicotyledons</taxon>
        <taxon>Gunneridae</taxon>
        <taxon>Pentapetalae</taxon>
        <taxon>rosids</taxon>
        <taxon>fabids</taxon>
        <taxon>Fagales</taxon>
        <taxon>Myricaceae</taxon>
        <taxon>Morella</taxon>
    </lineage>
</organism>
<dbReference type="GO" id="GO:0016020">
    <property type="term" value="C:membrane"/>
    <property type="evidence" value="ECO:0007669"/>
    <property type="project" value="UniProtKB-SubCell"/>
</dbReference>
<gene>
    <name evidence="15" type="ORF">CJ030_MR2G001313</name>
</gene>
<evidence type="ECO:0000256" key="7">
    <source>
        <dbReference type="ARBA" id="ARBA00022989"/>
    </source>
</evidence>
<evidence type="ECO:0000256" key="4">
    <source>
        <dbReference type="ARBA" id="ARBA00022538"/>
    </source>
</evidence>
<keyword evidence="3" id="KW-0050">Antiport</keyword>
<keyword evidence="7 11" id="KW-1133">Transmembrane helix</keyword>
<keyword evidence="16" id="KW-1185">Reference proteome</keyword>
<keyword evidence="4" id="KW-0633">Potassium transport</keyword>
<dbReference type="Pfam" id="PF23259">
    <property type="entry name" value="CHX17_C"/>
    <property type="match status" value="1"/>
</dbReference>
<dbReference type="Proteomes" id="UP000516437">
    <property type="component" value="Chromosome 2"/>
</dbReference>
<feature type="transmembrane region" description="Helical" evidence="11">
    <location>
        <begin position="409"/>
        <end position="431"/>
    </location>
</feature>
<name>A0A6A1WFQ3_9ROSI</name>
<dbReference type="FunFam" id="1.20.1530.20:FF:000003">
    <property type="entry name" value="Cation/H(+) antiporter 15"/>
    <property type="match status" value="1"/>
</dbReference>
<dbReference type="InterPro" id="IPR038770">
    <property type="entry name" value="Na+/solute_symporter_sf"/>
</dbReference>
<feature type="transmembrane region" description="Helical" evidence="11">
    <location>
        <begin position="24"/>
        <end position="43"/>
    </location>
</feature>
<evidence type="ECO:0000256" key="6">
    <source>
        <dbReference type="ARBA" id="ARBA00022958"/>
    </source>
</evidence>
<feature type="transmembrane region" description="Helical" evidence="11">
    <location>
        <begin position="226"/>
        <end position="246"/>
    </location>
</feature>
<evidence type="ECO:0000313" key="16">
    <source>
        <dbReference type="Proteomes" id="UP000516437"/>
    </source>
</evidence>
<evidence type="ECO:0000259" key="14">
    <source>
        <dbReference type="Pfam" id="PF23259"/>
    </source>
</evidence>
<evidence type="ECO:0000256" key="10">
    <source>
        <dbReference type="ARBA" id="ARBA00038341"/>
    </source>
</evidence>
<comment type="caution">
    <text evidence="15">The sequence shown here is derived from an EMBL/GenBank/DDBJ whole genome shotgun (WGS) entry which is preliminary data.</text>
</comment>
<dbReference type="Pfam" id="PF23256">
    <property type="entry name" value="CHX17_2nd"/>
    <property type="match status" value="1"/>
</dbReference>
<accession>A0A6A1WFQ3</accession>
<feature type="domain" description="Cation/H(+) antiporter central" evidence="13">
    <location>
        <begin position="488"/>
        <end position="626"/>
    </location>
</feature>
<evidence type="ECO:0000256" key="5">
    <source>
        <dbReference type="ARBA" id="ARBA00022692"/>
    </source>
</evidence>
<feature type="domain" description="Cation/H+ exchanger transmembrane" evidence="12">
    <location>
        <begin position="42"/>
        <end position="427"/>
    </location>
</feature>
<dbReference type="Gene3D" id="1.20.1530.20">
    <property type="match status" value="1"/>
</dbReference>
<dbReference type="GO" id="GO:0012505">
    <property type="term" value="C:endomembrane system"/>
    <property type="evidence" value="ECO:0007669"/>
    <property type="project" value="TreeGrafter"/>
</dbReference>
<dbReference type="GO" id="GO:1902600">
    <property type="term" value="P:proton transmembrane transport"/>
    <property type="evidence" value="ECO:0007669"/>
    <property type="project" value="InterPro"/>
</dbReference>
<dbReference type="InterPro" id="IPR050794">
    <property type="entry name" value="CPA2_transporter"/>
</dbReference>
<keyword evidence="2" id="KW-0813">Transport</keyword>
<dbReference type="InterPro" id="IPR057291">
    <property type="entry name" value="CHX17_2nd"/>
</dbReference>
<feature type="transmembrane region" description="Helical" evidence="11">
    <location>
        <begin position="55"/>
        <end position="71"/>
    </location>
</feature>
<comment type="similarity">
    <text evidence="10">Belongs to the monovalent cation:proton antiporter 2 (CPA2) transporter (TC 2.A.37) family. CHX (TC 2.A.37.4) subfamily.</text>
</comment>
<reference evidence="15 16" key="1">
    <citation type="journal article" date="2019" name="Plant Biotechnol. J.">
        <title>The red bayberry genome and genetic basis of sex determination.</title>
        <authorList>
            <person name="Jia H.M."/>
            <person name="Jia H.J."/>
            <person name="Cai Q.L."/>
            <person name="Wang Y."/>
            <person name="Zhao H.B."/>
            <person name="Yang W.F."/>
            <person name="Wang G.Y."/>
            <person name="Li Y.H."/>
            <person name="Zhan D.L."/>
            <person name="Shen Y.T."/>
            <person name="Niu Q.F."/>
            <person name="Chang L."/>
            <person name="Qiu J."/>
            <person name="Zhao L."/>
            <person name="Xie H.B."/>
            <person name="Fu W.Y."/>
            <person name="Jin J."/>
            <person name="Li X.W."/>
            <person name="Jiao Y."/>
            <person name="Zhou C.C."/>
            <person name="Tu T."/>
            <person name="Chai C.Y."/>
            <person name="Gao J.L."/>
            <person name="Fan L.J."/>
            <person name="van de Weg E."/>
            <person name="Wang J.Y."/>
            <person name="Gao Z.S."/>
        </authorList>
    </citation>
    <scope>NUCLEOTIDE SEQUENCE [LARGE SCALE GENOMIC DNA]</scope>
    <source>
        <tissue evidence="15">Leaves</tissue>
    </source>
</reference>
<evidence type="ECO:0000259" key="12">
    <source>
        <dbReference type="Pfam" id="PF00999"/>
    </source>
</evidence>
<evidence type="ECO:0000256" key="1">
    <source>
        <dbReference type="ARBA" id="ARBA00004141"/>
    </source>
</evidence>
<comment type="subcellular location">
    <subcellularLocation>
        <location evidence="1">Membrane</location>
        <topology evidence="1">Multi-pass membrane protein</topology>
    </subcellularLocation>
</comment>
<dbReference type="PANTHER" id="PTHR32468">
    <property type="entry name" value="CATION/H + ANTIPORTER"/>
    <property type="match status" value="1"/>
</dbReference>
<evidence type="ECO:0000256" key="11">
    <source>
        <dbReference type="SAM" id="Phobius"/>
    </source>
</evidence>
<dbReference type="GO" id="GO:0006813">
    <property type="term" value="P:potassium ion transport"/>
    <property type="evidence" value="ECO:0007669"/>
    <property type="project" value="UniProtKB-KW"/>
</dbReference>
<keyword evidence="5 11" id="KW-0812">Transmembrane</keyword>
<evidence type="ECO:0000259" key="13">
    <source>
        <dbReference type="Pfam" id="PF23256"/>
    </source>
</evidence>
<dbReference type="InterPro" id="IPR006153">
    <property type="entry name" value="Cation/H_exchanger_TM"/>
</dbReference>
<evidence type="ECO:0000256" key="8">
    <source>
        <dbReference type="ARBA" id="ARBA00023065"/>
    </source>
</evidence>
<feature type="transmembrane region" description="Helical" evidence="11">
    <location>
        <begin position="190"/>
        <end position="214"/>
    </location>
</feature>